<comment type="caution">
    <text evidence="1">The sequence shown here is derived from an EMBL/GenBank/DDBJ whole genome shotgun (WGS) entry which is preliminary data.</text>
</comment>
<dbReference type="Proteomes" id="UP001249851">
    <property type="component" value="Unassembled WGS sequence"/>
</dbReference>
<evidence type="ECO:0000313" key="2">
    <source>
        <dbReference type="Proteomes" id="UP001249851"/>
    </source>
</evidence>
<protein>
    <submittedName>
        <fullName evidence="1">Uncharacterized protein</fullName>
    </submittedName>
</protein>
<accession>A0AAD9QMG8</accession>
<gene>
    <name evidence="1" type="ORF">P5673_012216</name>
</gene>
<sequence length="241" mass="27489">MNAPQSRGTGIFGAVAWPLLSSSSWPEQIRFQEERLLNVDEKFFILYVTLSFHLVFTGTQMLYMQIIIENGSQLNNTMHCVTSVTLPDIATIFGTRINVQVNEVCHGELSNLTESRISLETLILRNHSGKTGFLMWISSYCIACIYQQNKKVKQLFSLITYEKKLRNPNNSVLLAEPQRRSEQLGGSFVLPVTFLHIPTPRFSPVDSFRLYGVCAPHTMFKLGKHIRNEYHIRIKGRGNAH</sequence>
<name>A0AAD9QMG8_ACRCE</name>
<dbReference type="AlphaFoldDB" id="A0AAD9QMG8"/>
<organism evidence="1 2">
    <name type="scientific">Acropora cervicornis</name>
    <name type="common">Staghorn coral</name>
    <dbReference type="NCBI Taxonomy" id="6130"/>
    <lineage>
        <taxon>Eukaryota</taxon>
        <taxon>Metazoa</taxon>
        <taxon>Cnidaria</taxon>
        <taxon>Anthozoa</taxon>
        <taxon>Hexacorallia</taxon>
        <taxon>Scleractinia</taxon>
        <taxon>Astrocoeniina</taxon>
        <taxon>Acroporidae</taxon>
        <taxon>Acropora</taxon>
    </lineage>
</organism>
<reference evidence="1" key="2">
    <citation type="journal article" date="2023" name="Science">
        <title>Genomic signatures of disease resistance in endangered staghorn corals.</title>
        <authorList>
            <person name="Vollmer S.V."/>
            <person name="Selwyn J.D."/>
            <person name="Despard B.A."/>
            <person name="Roesel C.L."/>
        </authorList>
    </citation>
    <scope>NUCLEOTIDE SEQUENCE</scope>
    <source>
        <strain evidence="1">K2</strain>
    </source>
</reference>
<evidence type="ECO:0000313" key="1">
    <source>
        <dbReference type="EMBL" id="KAK2564007.1"/>
    </source>
</evidence>
<proteinExistence type="predicted"/>
<keyword evidence="2" id="KW-1185">Reference proteome</keyword>
<dbReference type="EMBL" id="JARQWQ010000023">
    <property type="protein sequence ID" value="KAK2564007.1"/>
    <property type="molecule type" value="Genomic_DNA"/>
</dbReference>
<reference evidence="1" key="1">
    <citation type="journal article" date="2023" name="G3 (Bethesda)">
        <title>Whole genome assembly and annotation of the endangered Caribbean coral Acropora cervicornis.</title>
        <authorList>
            <person name="Selwyn J.D."/>
            <person name="Vollmer S.V."/>
        </authorList>
    </citation>
    <scope>NUCLEOTIDE SEQUENCE</scope>
    <source>
        <strain evidence="1">K2</strain>
    </source>
</reference>